<evidence type="ECO:0000256" key="1">
    <source>
        <dbReference type="ARBA" id="ARBA00022729"/>
    </source>
</evidence>
<dbReference type="GO" id="GO:0055085">
    <property type="term" value="P:transmembrane transport"/>
    <property type="evidence" value="ECO:0007669"/>
    <property type="project" value="InterPro"/>
</dbReference>
<dbReference type="NCBIfam" id="NF037995">
    <property type="entry name" value="TRAP_S1"/>
    <property type="match status" value="1"/>
</dbReference>
<reference evidence="3 4" key="1">
    <citation type="submission" date="2017-11" db="EMBL/GenBank/DDBJ databases">
        <title>Genome-resolved metagenomics identifies genetic mobility, metabolic interactions, and unexpected diversity in perchlorate-reducing communities.</title>
        <authorList>
            <person name="Barnum T.P."/>
            <person name="Figueroa I.A."/>
            <person name="Carlstrom C.I."/>
            <person name="Lucas L.N."/>
            <person name="Engelbrektson A.L."/>
            <person name="Coates J.D."/>
        </authorList>
    </citation>
    <scope>NUCLEOTIDE SEQUENCE [LARGE SCALE GENOMIC DNA]</scope>
    <source>
        <strain evidence="3">BM301</strain>
    </source>
</reference>
<sequence>MNKLKNTLLTACLLTFAQGAHAAEVNLRFAHFWPAQSAIGKHWQAWAKSVEAASNNRIAVEVYPSQTLAKAPKIYDAVISGIADIGVTAQGYTANRFPLTQIVELPGQTKSSTHGSCLVQTLLADGAINQEYDESHPLFVFTTGPNYLHSKGKAVRTPDDLKGLRIRRPTAVVSELLADAGSQPVGMPAPQTYQSMSRGVIDGGILSWEGAKAFRLNDLADHHTEFNFNTLSLVMTMNKQTYNDLPDDLRQVIDNHAGLTWSIKSGEVMDAEDTVGREQAVAQNQTIITIENGINNPQWKEFVDRATNNYLDQVGGPARNVYLQMQKLSNSCKI</sequence>
<dbReference type="STRING" id="1111735.GCA_000428045_01752"/>
<name>A0A2N6CWE2_9GAMM</name>
<evidence type="ECO:0000313" key="3">
    <source>
        <dbReference type="EMBL" id="PLX61575.1"/>
    </source>
</evidence>
<dbReference type="RefSeq" id="WP_273439299.1">
    <property type="nucleotide sequence ID" value="NZ_PKUN01000014.1"/>
</dbReference>
<comment type="caution">
    <text evidence="3">The sequence shown here is derived from an EMBL/GenBank/DDBJ whole genome shotgun (WGS) entry which is preliminary data.</text>
</comment>
<proteinExistence type="predicted"/>
<dbReference type="AlphaFoldDB" id="A0A2N6CWE2"/>
<dbReference type="EMBL" id="PKUN01000014">
    <property type="protein sequence ID" value="PLX61575.1"/>
    <property type="molecule type" value="Genomic_DNA"/>
</dbReference>
<accession>A0A2N6CWE2</accession>
<dbReference type="PANTHER" id="PTHR33376">
    <property type="match status" value="1"/>
</dbReference>
<dbReference type="PANTHER" id="PTHR33376:SF15">
    <property type="entry name" value="BLL6794 PROTEIN"/>
    <property type="match status" value="1"/>
</dbReference>
<gene>
    <name evidence="3" type="ORF">C0630_10455</name>
</gene>
<protein>
    <submittedName>
        <fullName evidence="3">C4-dicarboxylate ABC transporter substrate-binding protein</fullName>
    </submittedName>
</protein>
<dbReference type="Proteomes" id="UP000235015">
    <property type="component" value="Unassembled WGS sequence"/>
</dbReference>
<dbReference type="InterPro" id="IPR018389">
    <property type="entry name" value="DctP_fam"/>
</dbReference>
<dbReference type="Pfam" id="PF03480">
    <property type="entry name" value="DctP"/>
    <property type="match status" value="1"/>
</dbReference>
<feature type="chain" id="PRO_5014620193" evidence="2">
    <location>
        <begin position="23"/>
        <end position="334"/>
    </location>
</feature>
<evidence type="ECO:0000313" key="4">
    <source>
        <dbReference type="Proteomes" id="UP000235015"/>
    </source>
</evidence>
<dbReference type="InterPro" id="IPR038404">
    <property type="entry name" value="TRAP_DctP_sf"/>
</dbReference>
<feature type="signal peptide" evidence="2">
    <location>
        <begin position="1"/>
        <end position="22"/>
    </location>
</feature>
<organism evidence="3 4">
    <name type="scientific">Sedimenticola selenatireducens</name>
    <dbReference type="NCBI Taxonomy" id="191960"/>
    <lineage>
        <taxon>Bacteria</taxon>
        <taxon>Pseudomonadati</taxon>
        <taxon>Pseudomonadota</taxon>
        <taxon>Gammaproteobacteria</taxon>
        <taxon>Chromatiales</taxon>
        <taxon>Sedimenticolaceae</taxon>
        <taxon>Sedimenticola</taxon>
    </lineage>
</organism>
<dbReference type="CDD" id="cd13665">
    <property type="entry name" value="PBP2_TRAP_Dctp3_4"/>
    <property type="match status" value="1"/>
</dbReference>
<evidence type="ECO:0000256" key="2">
    <source>
        <dbReference type="SAM" id="SignalP"/>
    </source>
</evidence>
<dbReference type="Gene3D" id="3.40.190.170">
    <property type="entry name" value="Bacterial extracellular solute-binding protein, family 7"/>
    <property type="match status" value="1"/>
</dbReference>
<keyword evidence="1 2" id="KW-0732">Signal</keyword>